<evidence type="ECO:0000313" key="3">
    <source>
        <dbReference type="Proteomes" id="UP000526033"/>
    </source>
</evidence>
<organism evidence="2 3">
    <name type="scientific">candidate division WWE3 bacterium</name>
    <dbReference type="NCBI Taxonomy" id="2053526"/>
    <lineage>
        <taxon>Bacteria</taxon>
        <taxon>Katanobacteria</taxon>
    </lineage>
</organism>
<evidence type="ECO:0000256" key="1">
    <source>
        <dbReference type="SAM" id="Phobius"/>
    </source>
</evidence>
<keyword evidence="1" id="KW-1133">Transmembrane helix</keyword>
<evidence type="ECO:0000313" key="2">
    <source>
        <dbReference type="EMBL" id="NMB70202.1"/>
    </source>
</evidence>
<proteinExistence type="predicted"/>
<reference evidence="2 3" key="1">
    <citation type="journal article" date="2020" name="Biotechnol. Biofuels">
        <title>New insights from the biogas microbiome by comprehensive genome-resolved metagenomics of nearly 1600 species originating from multiple anaerobic digesters.</title>
        <authorList>
            <person name="Campanaro S."/>
            <person name="Treu L."/>
            <person name="Rodriguez-R L.M."/>
            <person name="Kovalovszki A."/>
            <person name="Ziels R.M."/>
            <person name="Maus I."/>
            <person name="Zhu X."/>
            <person name="Kougias P.G."/>
            <person name="Basile A."/>
            <person name="Luo G."/>
            <person name="Schluter A."/>
            <person name="Konstantinidis K.T."/>
            <person name="Angelidaki I."/>
        </authorList>
    </citation>
    <scope>NUCLEOTIDE SEQUENCE [LARGE SCALE GENOMIC DNA]</scope>
    <source>
        <strain evidence="2">AS27yjCOA_165</strain>
    </source>
</reference>
<feature type="transmembrane region" description="Helical" evidence="1">
    <location>
        <begin position="14"/>
        <end position="32"/>
    </location>
</feature>
<dbReference type="AlphaFoldDB" id="A0A7X9DKR7"/>
<dbReference type="EMBL" id="JAAZNL010000039">
    <property type="protein sequence ID" value="NMB70202.1"/>
    <property type="molecule type" value="Genomic_DNA"/>
</dbReference>
<gene>
    <name evidence="2" type="ORF">GYA27_03320</name>
</gene>
<feature type="transmembrane region" description="Helical" evidence="1">
    <location>
        <begin position="41"/>
        <end position="61"/>
    </location>
</feature>
<dbReference type="Proteomes" id="UP000526033">
    <property type="component" value="Unassembled WGS sequence"/>
</dbReference>
<accession>A0A7X9DKR7</accession>
<sequence>MKTRYFQTTKGKNGVHSIFLGGIIILEMRYFFSPKNRRVKVVLFILLGTIIPAFLFHSFAYTSLEKKLYKQEHWREIYGSPPSWCLPAENPDLAVICGRVITGKQVRDNRGNYLANMPIPNITIELWEQNPISPTGKLLGSLTNVFDSTTSNADGRFQLTMRKVGPPNKSVYLVFKCGEEAQKPKRLDSWHDYWNLNFQLGCIGSEDMEYELPSLPYTFVDSSGFLGCNIDESEVVFTNMSKQEQPTVNDIVASQNFDHRHTQNQFQVTLGQAIPVPIIGSFQPLLNFYSPGGWWEPDCLQKDELSVLNNNAPSGSVFLCNVTTTCEWNSRAWS</sequence>
<protein>
    <submittedName>
        <fullName evidence="2">Uncharacterized protein</fullName>
    </submittedName>
</protein>
<name>A0A7X9DKR7_UNCKA</name>
<keyword evidence="1" id="KW-0472">Membrane</keyword>
<keyword evidence="1" id="KW-0812">Transmembrane</keyword>
<comment type="caution">
    <text evidence="2">The sequence shown here is derived from an EMBL/GenBank/DDBJ whole genome shotgun (WGS) entry which is preliminary data.</text>
</comment>